<feature type="domain" description="SecDF P1 head subdomain" evidence="13">
    <location>
        <begin position="287"/>
        <end position="394"/>
    </location>
</feature>
<dbReference type="PRINTS" id="PR01755">
    <property type="entry name" value="SECFTRNLCASE"/>
</dbReference>
<keyword evidence="3 9" id="KW-1003">Cell membrane</keyword>
<feature type="domain" description="Protein translocase subunit SecDF P1" evidence="12">
    <location>
        <begin position="84"/>
        <end position="139"/>
    </location>
</feature>
<feature type="transmembrane region" description="Helical" evidence="9">
    <location>
        <begin position="598"/>
        <end position="615"/>
    </location>
</feature>
<dbReference type="InterPro" id="IPR022813">
    <property type="entry name" value="SecD/SecF_arch_bac"/>
</dbReference>
<comment type="subunit">
    <text evidence="9">Forms a complex with SecF. Part of the essential Sec protein translocation apparatus which comprises SecA, SecYEG and auxiliary proteins SecDF. Other proteins may also be involved.</text>
</comment>
<sequence>MKKKLFGMREIIILAVILIAAWSIIPSIRVHSKSGDAKKEYIKQNPKVASKAMNFGLDLAGGTSITLQIDGKGLKDEDVKDIQKQSLEIVRNRVDQFGLSEPQISPSGNDRINVELAGVDDSTAKALVGSTAKLEFKILAEQEKFGQVISMIDNYLLGRGAIADSTKADSSVADTAKVAAAPAKADTLSDAELFAGNAAKKDAVAKTDSVKTDSAKAESAAPTATQGTALSALYLSFGNGGFVAQEQVETIKRILNDRTVQSLIPHDVVFAWGSGFETPNGSVIKAKRLYLLKRRAEMSGEYVSDARPYRVSDGTNSGEVAVSLKFSGIGPKRFGAVTAANIGKQMAIVLDDQVISAPVIRDRIPNGEAQITGLDDMAEANRLAVVLRSGALKAPMNIIESRTIGATLGEDNIKSGFGSALIGILITVIFMIMYYRFGGLVASAGLICNALITAAVLSAFNATLTLPGIAGMVLTIGMSIDANVIIFERIREELRAGNKARAAITKGYERAFSAIFDSNLTTFLTALILYKIGTGSVKGFGLTLMIGIAASMFTALTVTHAIFDIKLAKQDSNTISIGSGVRALNNAKFSVMKHAGKFRLVSIILIVASVALALTKGFNFSIDFTGGTVFRVQYNDTQDHIKDLNDILAKFNVKDGSVRVVGGTSLANAYEVSVKSEQGADVIKAINSDDRVTILSQDEVGATIGDELRFNALLSVIFAWIAICLYVWFRFGKLGLGFGLGAVVGLVHDTAITIGFISLLGLSVDGALVAALLTMIGYSVNDTIVNFDRIRENVRLKGTADFDNTIDDSISQCVSRTIITSLTTLFVCVILAVMGGSSIRDFGLVMTFGVLVGTYSSICICSPFVSWFNRHVRHVV</sequence>
<dbReference type="InterPro" id="IPR048631">
    <property type="entry name" value="SecD_1st"/>
</dbReference>
<comment type="similarity">
    <text evidence="10">Belongs to the SecD/SecF family. SecF subfamily.</text>
</comment>
<dbReference type="PANTHER" id="PTHR30081:SF1">
    <property type="entry name" value="PROTEIN TRANSLOCASE SUBUNIT SECD"/>
    <property type="match status" value="1"/>
</dbReference>
<organism evidence="14 15">
    <name type="scientific">Hallerella succinigenes</name>
    <dbReference type="NCBI Taxonomy" id="1896222"/>
    <lineage>
        <taxon>Bacteria</taxon>
        <taxon>Pseudomonadati</taxon>
        <taxon>Fibrobacterota</taxon>
        <taxon>Fibrobacteria</taxon>
        <taxon>Fibrobacterales</taxon>
        <taxon>Fibrobacteraceae</taxon>
        <taxon>Hallerella</taxon>
    </lineage>
</organism>
<dbReference type="Gene3D" id="1.20.1640.10">
    <property type="entry name" value="Multidrug efflux transporter AcrB transmembrane domain"/>
    <property type="match status" value="2"/>
</dbReference>
<evidence type="ECO:0000259" key="11">
    <source>
        <dbReference type="Pfam" id="PF02355"/>
    </source>
</evidence>
<feature type="transmembrane region" description="Helical" evidence="9">
    <location>
        <begin position="845"/>
        <end position="868"/>
    </location>
</feature>
<comment type="function">
    <text evidence="9">Part of the Sec protein translocase complex. Interacts with the SecYEG preprotein conducting channel. SecDF uses the proton motive force (PMF) to complete protein translocation after the ATP-dependent function of SecA.</text>
</comment>
<dbReference type="Pfam" id="PF02355">
    <property type="entry name" value="SecD_SecF_C"/>
    <property type="match status" value="2"/>
</dbReference>
<proteinExistence type="inferred from homology"/>
<dbReference type="NCBIfam" id="TIGR00966">
    <property type="entry name" value="transloc_SecF"/>
    <property type="match status" value="1"/>
</dbReference>
<evidence type="ECO:0000256" key="4">
    <source>
        <dbReference type="ARBA" id="ARBA00022692"/>
    </source>
</evidence>
<keyword evidence="5 9" id="KW-0653">Protein transport</keyword>
<dbReference type="RefSeq" id="WP_100425089.1">
    <property type="nucleotide sequence ID" value="NZ_PGEX01000001.1"/>
</dbReference>
<dbReference type="GO" id="GO:0065002">
    <property type="term" value="P:intracellular protein transmembrane transport"/>
    <property type="evidence" value="ECO:0007669"/>
    <property type="project" value="UniProtKB-UniRule"/>
</dbReference>
<dbReference type="HAMAP" id="MF_01464_B">
    <property type="entry name" value="SecF_B"/>
    <property type="match status" value="1"/>
</dbReference>
<dbReference type="Pfam" id="PF07549">
    <property type="entry name" value="Sec_GG"/>
    <property type="match status" value="2"/>
</dbReference>
<dbReference type="Gene3D" id="3.30.1360.200">
    <property type="match status" value="1"/>
</dbReference>
<feature type="transmembrane region" description="Helical" evidence="9">
    <location>
        <begin position="440"/>
        <end position="460"/>
    </location>
</feature>
<protein>
    <recommendedName>
        <fullName evidence="9 10">Multifunctional fusion protein</fullName>
    </recommendedName>
    <domain>
        <recommendedName>
            <fullName evidence="9">Protein translocase subunit SecD</fullName>
        </recommendedName>
    </domain>
    <domain>
        <recommendedName>
            <fullName evidence="10">Protein-export membrane protein SecF</fullName>
        </recommendedName>
    </domain>
</protein>
<dbReference type="Proteomes" id="UP000231134">
    <property type="component" value="Unassembled WGS sequence"/>
</dbReference>
<comment type="caution">
    <text evidence="14">The sequence shown here is derived from an EMBL/GenBank/DDBJ whole genome shotgun (WGS) entry which is preliminary data.</text>
</comment>
<feature type="transmembrane region" description="Helical" evidence="9">
    <location>
        <begin position="766"/>
        <end position="787"/>
    </location>
</feature>
<evidence type="ECO:0000259" key="12">
    <source>
        <dbReference type="Pfam" id="PF21760"/>
    </source>
</evidence>
<evidence type="ECO:0000256" key="3">
    <source>
        <dbReference type="ARBA" id="ARBA00022475"/>
    </source>
</evidence>
<evidence type="ECO:0000256" key="8">
    <source>
        <dbReference type="ARBA" id="ARBA00023136"/>
    </source>
</evidence>
<feature type="transmembrane region" description="Helical" evidence="9">
    <location>
        <begin position="542"/>
        <end position="563"/>
    </location>
</feature>
<name>A0A2M9A5V6_9BACT</name>
<dbReference type="NCBIfam" id="TIGR00916">
    <property type="entry name" value="2A0604s01"/>
    <property type="match status" value="2"/>
</dbReference>
<dbReference type="HAMAP" id="MF_01463_B">
    <property type="entry name" value="SecD_B"/>
    <property type="match status" value="1"/>
</dbReference>
<keyword evidence="4 9" id="KW-0812">Transmembrane</keyword>
<dbReference type="OrthoDB" id="9805019at2"/>
<comment type="similarity">
    <text evidence="9">Belongs to the SecD/SecF family. SecD subfamily.</text>
</comment>
<feature type="transmembrane region" description="Helical" evidence="9">
    <location>
        <begin position="736"/>
        <end position="760"/>
    </location>
</feature>
<accession>A0A2M9A5V6</accession>
<dbReference type="InterPro" id="IPR022645">
    <property type="entry name" value="SecD/SecF_bac"/>
</dbReference>
<feature type="domain" description="Protein export membrane protein SecD/SecF C-terminal" evidence="11">
    <location>
        <begin position="396"/>
        <end position="562"/>
    </location>
</feature>
<dbReference type="InterPro" id="IPR005665">
    <property type="entry name" value="SecF_bac"/>
</dbReference>
<evidence type="ECO:0000259" key="13">
    <source>
        <dbReference type="Pfam" id="PF22599"/>
    </source>
</evidence>
<dbReference type="InterPro" id="IPR022646">
    <property type="entry name" value="SecD/SecF_CS"/>
</dbReference>
<dbReference type="AlphaFoldDB" id="A0A2M9A5V6"/>
<evidence type="ECO:0000256" key="2">
    <source>
        <dbReference type="ARBA" id="ARBA00022448"/>
    </source>
</evidence>
<feature type="transmembrane region" description="Helical" evidence="9">
    <location>
        <begin position="508"/>
        <end position="530"/>
    </location>
</feature>
<feature type="transmembrane region" description="Helical" evidence="9">
    <location>
        <begin position="416"/>
        <end position="435"/>
    </location>
</feature>
<evidence type="ECO:0000256" key="5">
    <source>
        <dbReference type="ARBA" id="ARBA00022927"/>
    </source>
</evidence>
<dbReference type="InterPro" id="IPR048634">
    <property type="entry name" value="SecD_SecF_C"/>
</dbReference>
<keyword evidence="15" id="KW-1185">Reference proteome</keyword>
<dbReference type="Gene3D" id="3.30.70.3220">
    <property type="match status" value="1"/>
</dbReference>
<dbReference type="NCBIfam" id="TIGR01129">
    <property type="entry name" value="secD"/>
    <property type="match status" value="1"/>
</dbReference>
<keyword evidence="6 9" id="KW-1133">Transmembrane helix</keyword>
<keyword evidence="8 9" id="KW-0472">Membrane</keyword>
<dbReference type="GO" id="GO:0043952">
    <property type="term" value="P:protein transport by the Sec complex"/>
    <property type="evidence" value="ECO:0007669"/>
    <property type="project" value="UniProtKB-UniRule"/>
</dbReference>
<feature type="transmembrane region" description="Helical" evidence="9">
    <location>
        <begin position="710"/>
        <end position="729"/>
    </location>
</feature>
<reference evidence="14 15" key="1">
    <citation type="submission" date="2017-11" db="EMBL/GenBank/DDBJ databases">
        <title>Animal gut microbial communities from fecal samples from Wisconsin, USA.</title>
        <authorList>
            <person name="Neumann A."/>
        </authorList>
    </citation>
    <scope>NUCLEOTIDE SEQUENCE [LARGE SCALE GENOMIC DNA]</scope>
    <source>
        <strain evidence="14 15">UWS3</strain>
    </source>
</reference>
<evidence type="ECO:0000256" key="1">
    <source>
        <dbReference type="ARBA" id="ARBA00004651"/>
    </source>
</evidence>
<keyword evidence="7 9" id="KW-0811">Translocation</keyword>
<comment type="caution">
    <text evidence="9">Lacks conserved residue(s) required for the propagation of feature annotation.</text>
</comment>
<dbReference type="FunFam" id="1.20.1640.10:FF:000004">
    <property type="entry name" value="Protein translocase subunit SecD"/>
    <property type="match status" value="1"/>
</dbReference>
<evidence type="ECO:0000256" key="7">
    <source>
        <dbReference type="ARBA" id="ARBA00023010"/>
    </source>
</evidence>
<dbReference type="GO" id="GO:0015450">
    <property type="term" value="F:protein-transporting ATPase activity"/>
    <property type="evidence" value="ECO:0007669"/>
    <property type="project" value="InterPro"/>
</dbReference>
<evidence type="ECO:0000256" key="6">
    <source>
        <dbReference type="ARBA" id="ARBA00022989"/>
    </source>
</evidence>
<dbReference type="InterPro" id="IPR055344">
    <property type="entry name" value="SecD_SecF_C_bact"/>
</dbReference>
<dbReference type="EMBL" id="PGEX01000001">
    <property type="protein sequence ID" value="PJJ41079.1"/>
    <property type="molecule type" value="Genomic_DNA"/>
</dbReference>
<evidence type="ECO:0000256" key="10">
    <source>
        <dbReference type="HAMAP-Rule" id="MF_01464"/>
    </source>
</evidence>
<comment type="subcellular location">
    <subcellularLocation>
        <location evidence="1 9">Cell membrane</location>
        <topology evidence="1 9">Multi-pass membrane protein</topology>
    </subcellularLocation>
</comment>
<feature type="transmembrane region" description="Helical" evidence="9">
    <location>
        <begin position="818"/>
        <end position="839"/>
    </location>
</feature>
<dbReference type="SUPFAM" id="SSF82866">
    <property type="entry name" value="Multidrug efflux transporter AcrB transmembrane domain"/>
    <property type="match status" value="2"/>
</dbReference>
<dbReference type="GO" id="GO:0006605">
    <property type="term" value="P:protein targeting"/>
    <property type="evidence" value="ECO:0007669"/>
    <property type="project" value="UniProtKB-UniRule"/>
</dbReference>
<dbReference type="PANTHER" id="PTHR30081">
    <property type="entry name" value="PROTEIN-EXPORT MEMBRANE PROTEIN SEC"/>
    <property type="match status" value="1"/>
</dbReference>
<evidence type="ECO:0000313" key="14">
    <source>
        <dbReference type="EMBL" id="PJJ41079.1"/>
    </source>
</evidence>
<dbReference type="InterPro" id="IPR054384">
    <property type="entry name" value="SecDF_P1_head"/>
</dbReference>
<evidence type="ECO:0000256" key="9">
    <source>
        <dbReference type="HAMAP-Rule" id="MF_01463"/>
    </source>
</evidence>
<dbReference type="InterPro" id="IPR005791">
    <property type="entry name" value="SecD"/>
</dbReference>
<keyword evidence="2 9" id="KW-0813">Transport</keyword>
<evidence type="ECO:0000313" key="15">
    <source>
        <dbReference type="Proteomes" id="UP000231134"/>
    </source>
</evidence>
<feature type="domain" description="Protein export membrane protein SecD/SecF C-terminal" evidence="11">
    <location>
        <begin position="689"/>
        <end position="869"/>
    </location>
</feature>
<dbReference type="Pfam" id="PF22599">
    <property type="entry name" value="SecDF_P1_head"/>
    <property type="match status" value="1"/>
</dbReference>
<dbReference type="GO" id="GO:0005886">
    <property type="term" value="C:plasma membrane"/>
    <property type="evidence" value="ECO:0007669"/>
    <property type="project" value="UniProtKB-SubCell"/>
</dbReference>
<gene>
    <name evidence="9" type="primary">secD</name>
    <name evidence="10" type="synonym">secF</name>
    <name evidence="14" type="ORF">BGX16_1034</name>
</gene>
<dbReference type="Pfam" id="PF21760">
    <property type="entry name" value="SecD_1st"/>
    <property type="match status" value="1"/>
</dbReference>
<feature type="transmembrane region" description="Helical" evidence="9">
    <location>
        <begin position="466"/>
        <end position="487"/>
    </location>
</feature>
<comment type="subunit">
    <text evidence="10">Forms a complex with SecD. Part of the essential Sec protein translocation apparatus which comprises SecA, SecYEG and auxiliary proteins SecDF. Other proteins may also be involved.</text>
</comment>